<dbReference type="InterPro" id="IPR051045">
    <property type="entry name" value="TonB-dependent_transducer"/>
</dbReference>
<proteinExistence type="inferred from homology"/>
<evidence type="ECO:0000256" key="4">
    <source>
        <dbReference type="ARBA" id="ARBA00022475"/>
    </source>
</evidence>
<dbReference type="RefSeq" id="WP_338435956.1">
    <property type="nucleotide sequence ID" value="NZ_JAUYVH010000002.1"/>
</dbReference>
<keyword evidence="4" id="KW-1003">Cell membrane</keyword>
<feature type="domain" description="TonB C-terminal" evidence="11">
    <location>
        <begin position="139"/>
        <end position="231"/>
    </location>
</feature>
<dbReference type="PANTHER" id="PTHR33446">
    <property type="entry name" value="PROTEIN TONB-RELATED"/>
    <property type="match status" value="1"/>
</dbReference>
<dbReference type="InterPro" id="IPR006260">
    <property type="entry name" value="TonB/TolA_C"/>
</dbReference>
<keyword evidence="5" id="KW-0997">Cell inner membrane</keyword>
<evidence type="ECO:0000256" key="2">
    <source>
        <dbReference type="ARBA" id="ARBA00006555"/>
    </source>
</evidence>
<dbReference type="SUPFAM" id="SSF74653">
    <property type="entry name" value="TolA/TonB C-terminal domain"/>
    <property type="match status" value="1"/>
</dbReference>
<evidence type="ECO:0000259" key="11">
    <source>
        <dbReference type="PROSITE" id="PS52015"/>
    </source>
</evidence>
<dbReference type="PANTHER" id="PTHR33446:SF2">
    <property type="entry name" value="PROTEIN TONB"/>
    <property type="match status" value="1"/>
</dbReference>
<feature type="compositionally biased region" description="Basic residues" evidence="10">
    <location>
        <begin position="72"/>
        <end position="81"/>
    </location>
</feature>
<evidence type="ECO:0000256" key="6">
    <source>
        <dbReference type="ARBA" id="ARBA00022692"/>
    </source>
</evidence>
<feature type="region of interest" description="Disordered" evidence="10">
    <location>
        <begin position="66"/>
        <end position="127"/>
    </location>
</feature>
<accession>A0ABU1BM17</accession>
<dbReference type="Proteomes" id="UP001225596">
    <property type="component" value="Unassembled WGS sequence"/>
</dbReference>
<protein>
    <submittedName>
        <fullName evidence="12">Energy transducer TonB</fullName>
    </submittedName>
</protein>
<dbReference type="Gene3D" id="3.30.1150.10">
    <property type="match status" value="1"/>
</dbReference>
<sequence>MRIRRIPGWLFFAIALLLHGALLAAIYVWNAQQTAKQASPPLKVSVIPLSIPTPAPVVEAPPAPVAPPVKPAARKIPKKKQAPPPKPKQKMPVQAPKAADPIQPERPIVPAPPVSSPVPTPAPAAPPAPVVQAPVKTGVSVSASYVAAETAKWYPTLSKRYEEQGTVVVRVHVSAEGRAEKVEVKKRSDYPLLDEAAIGLAKSLKYNPAKVDGSPVADWVEIPITFRLHNS</sequence>
<feature type="compositionally biased region" description="Pro residues" evidence="10">
    <location>
        <begin position="107"/>
        <end position="127"/>
    </location>
</feature>
<comment type="similarity">
    <text evidence="2">Belongs to the TonB family.</text>
</comment>
<dbReference type="NCBIfam" id="TIGR01352">
    <property type="entry name" value="tonB_Cterm"/>
    <property type="match status" value="1"/>
</dbReference>
<comment type="subcellular location">
    <subcellularLocation>
        <location evidence="1">Cell inner membrane</location>
        <topology evidence="1">Single-pass membrane protein</topology>
        <orientation evidence="1">Periplasmic side</orientation>
    </subcellularLocation>
</comment>
<keyword evidence="3" id="KW-0813">Transport</keyword>
<keyword evidence="8" id="KW-1133">Transmembrane helix</keyword>
<name>A0ABU1BM17_9BURK</name>
<evidence type="ECO:0000256" key="9">
    <source>
        <dbReference type="ARBA" id="ARBA00023136"/>
    </source>
</evidence>
<keyword evidence="9" id="KW-0472">Membrane</keyword>
<evidence type="ECO:0000256" key="1">
    <source>
        <dbReference type="ARBA" id="ARBA00004383"/>
    </source>
</evidence>
<dbReference type="InterPro" id="IPR037682">
    <property type="entry name" value="TonB_C"/>
</dbReference>
<dbReference type="PROSITE" id="PS52015">
    <property type="entry name" value="TONB_CTD"/>
    <property type="match status" value="1"/>
</dbReference>
<comment type="caution">
    <text evidence="12">The sequence shown here is derived from an EMBL/GenBank/DDBJ whole genome shotgun (WGS) entry which is preliminary data.</text>
</comment>
<dbReference type="Pfam" id="PF03544">
    <property type="entry name" value="TonB_C"/>
    <property type="match status" value="1"/>
</dbReference>
<evidence type="ECO:0000256" key="7">
    <source>
        <dbReference type="ARBA" id="ARBA00022927"/>
    </source>
</evidence>
<evidence type="ECO:0000256" key="8">
    <source>
        <dbReference type="ARBA" id="ARBA00022989"/>
    </source>
</evidence>
<dbReference type="EMBL" id="JAUYVH010000002">
    <property type="protein sequence ID" value="MDQ9170038.1"/>
    <property type="molecule type" value="Genomic_DNA"/>
</dbReference>
<feature type="compositionally biased region" description="Low complexity" evidence="10">
    <location>
        <begin position="90"/>
        <end position="99"/>
    </location>
</feature>
<evidence type="ECO:0000256" key="3">
    <source>
        <dbReference type="ARBA" id="ARBA00022448"/>
    </source>
</evidence>
<keyword evidence="7" id="KW-0653">Protein transport</keyword>
<keyword evidence="13" id="KW-1185">Reference proteome</keyword>
<evidence type="ECO:0000313" key="13">
    <source>
        <dbReference type="Proteomes" id="UP001225596"/>
    </source>
</evidence>
<reference evidence="12 13" key="1">
    <citation type="submission" date="2023-08" db="EMBL/GenBank/DDBJ databases">
        <title>Oxalobacteraceae gen .nov., isolated from river sludge outside the plant.</title>
        <authorList>
            <person name="Zhao S.Y."/>
        </authorList>
    </citation>
    <scope>NUCLEOTIDE SEQUENCE [LARGE SCALE GENOMIC DNA]</scope>
    <source>
        <strain evidence="12 13">R-40</strain>
    </source>
</reference>
<gene>
    <name evidence="12" type="ORF">Q8A64_06385</name>
</gene>
<evidence type="ECO:0000256" key="10">
    <source>
        <dbReference type="SAM" id="MobiDB-lite"/>
    </source>
</evidence>
<organism evidence="12 13">
    <name type="scientific">Keguizhuia sedimenti</name>
    <dbReference type="NCBI Taxonomy" id="3064264"/>
    <lineage>
        <taxon>Bacteria</taxon>
        <taxon>Pseudomonadati</taxon>
        <taxon>Pseudomonadota</taxon>
        <taxon>Betaproteobacteria</taxon>
        <taxon>Burkholderiales</taxon>
        <taxon>Oxalobacteraceae</taxon>
        <taxon>Keguizhuia</taxon>
    </lineage>
</organism>
<evidence type="ECO:0000256" key="5">
    <source>
        <dbReference type="ARBA" id="ARBA00022519"/>
    </source>
</evidence>
<evidence type="ECO:0000313" key="12">
    <source>
        <dbReference type="EMBL" id="MDQ9170038.1"/>
    </source>
</evidence>
<keyword evidence="6" id="KW-0812">Transmembrane</keyword>